<dbReference type="EMBL" id="CAJOBF010002484">
    <property type="protein sequence ID" value="CAF4037269.1"/>
    <property type="molecule type" value="Genomic_DNA"/>
</dbReference>
<name>A0A819RA43_9BILA</name>
<evidence type="ECO:0000313" key="4">
    <source>
        <dbReference type="Proteomes" id="UP000663866"/>
    </source>
</evidence>
<accession>A0A819RA43</accession>
<gene>
    <name evidence="1" type="ORF">OVN521_LOCUS16448</name>
    <name evidence="2" type="ORF">UXM345_LOCUS18377</name>
</gene>
<protein>
    <submittedName>
        <fullName evidence="2">Uncharacterized protein</fullName>
    </submittedName>
</protein>
<evidence type="ECO:0000313" key="2">
    <source>
        <dbReference type="EMBL" id="CAF4037269.1"/>
    </source>
</evidence>
<keyword evidence="4" id="KW-1185">Reference proteome</keyword>
<comment type="caution">
    <text evidence="2">The sequence shown here is derived from an EMBL/GenBank/DDBJ whole genome shotgun (WGS) entry which is preliminary data.</text>
</comment>
<dbReference type="Proteomes" id="UP000663842">
    <property type="component" value="Unassembled WGS sequence"/>
</dbReference>
<dbReference type="EMBL" id="CAJOBG010002734">
    <property type="protein sequence ID" value="CAF4025251.1"/>
    <property type="molecule type" value="Genomic_DNA"/>
</dbReference>
<evidence type="ECO:0000313" key="1">
    <source>
        <dbReference type="EMBL" id="CAF4025251.1"/>
    </source>
</evidence>
<evidence type="ECO:0000313" key="3">
    <source>
        <dbReference type="Proteomes" id="UP000663842"/>
    </source>
</evidence>
<proteinExistence type="predicted"/>
<reference evidence="2" key="1">
    <citation type="submission" date="2021-02" db="EMBL/GenBank/DDBJ databases">
        <authorList>
            <person name="Nowell W R."/>
        </authorList>
    </citation>
    <scope>NUCLEOTIDE SEQUENCE</scope>
</reference>
<organism evidence="2 3">
    <name type="scientific">Rotaria magnacalcarata</name>
    <dbReference type="NCBI Taxonomy" id="392030"/>
    <lineage>
        <taxon>Eukaryota</taxon>
        <taxon>Metazoa</taxon>
        <taxon>Spiralia</taxon>
        <taxon>Gnathifera</taxon>
        <taxon>Rotifera</taxon>
        <taxon>Eurotatoria</taxon>
        <taxon>Bdelloidea</taxon>
        <taxon>Philodinida</taxon>
        <taxon>Philodinidae</taxon>
        <taxon>Rotaria</taxon>
    </lineage>
</organism>
<sequence>MINEEFKRENKRDFDDTSQHIIEWSSHYIRGVRQNETKNQIISQIGDNEVFCTFDWNQKISIDTMLAAVPTICATDGVNKHVVATRNNNNNPLKFGNSNRPYVQNLAAHYQHSFIGAFCLKRIYYGTYKVDYDRSLCRMMDTAIRILP</sequence>
<dbReference type="AlphaFoldDB" id="A0A819RA43"/>
<dbReference type="Proteomes" id="UP000663866">
    <property type="component" value="Unassembled WGS sequence"/>
</dbReference>